<feature type="transmembrane region" description="Helical" evidence="10">
    <location>
        <begin position="720"/>
        <end position="740"/>
    </location>
</feature>
<evidence type="ECO:0000256" key="1">
    <source>
        <dbReference type="ARBA" id="ARBA00004141"/>
    </source>
</evidence>
<evidence type="ECO:0000313" key="13">
    <source>
        <dbReference type="EMBL" id="CAG8595259.1"/>
    </source>
</evidence>
<dbReference type="Pfam" id="PF00654">
    <property type="entry name" value="Voltage_CLC"/>
    <property type="match status" value="1"/>
</dbReference>
<dbReference type="PRINTS" id="PR00762">
    <property type="entry name" value="CLCHANNEL"/>
</dbReference>
<comment type="similarity">
    <text evidence="2">Belongs to the Ca(2+):cation antiporter (CaCA) (TC 2.A.19) family.</text>
</comment>
<dbReference type="Gene3D" id="1.20.1420.30">
    <property type="entry name" value="NCX, central ion-binding region"/>
    <property type="match status" value="1"/>
</dbReference>
<keyword evidence="4 10" id="KW-0812">Transmembrane</keyword>
<evidence type="ECO:0000259" key="12">
    <source>
        <dbReference type="PROSITE" id="PS51371"/>
    </source>
</evidence>
<dbReference type="Pfam" id="PF01699">
    <property type="entry name" value="Na_Ca_ex"/>
    <property type="match status" value="2"/>
</dbReference>
<dbReference type="GO" id="GO:0005247">
    <property type="term" value="F:voltage-gated chloride channel activity"/>
    <property type="evidence" value="ECO:0007669"/>
    <property type="project" value="TreeGrafter"/>
</dbReference>
<dbReference type="GO" id="GO:0005886">
    <property type="term" value="C:plasma membrane"/>
    <property type="evidence" value="ECO:0007669"/>
    <property type="project" value="TreeGrafter"/>
</dbReference>
<feature type="transmembrane region" description="Helical" evidence="10">
    <location>
        <begin position="625"/>
        <end position="644"/>
    </location>
</feature>
<feature type="domain" description="CBS" evidence="12">
    <location>
        <begin position="944"/>
        <end position="1000"/>
    </location>
</feature>
<evidence type="ECO:0000256" key="7">
    <source>
        <dbReference type="ARBA" id="ARBA00023136"/>
    </source>
</evidence>
<evidence type="ECO:0000256" key="6">
    <source>
        <dbReference type="ARBA" id="ARBA00023065"/>
    </source>
</evidence>
<comment type="caution">
    <text evidence="13">The sequence shown here is derived from an EMBL/GenBank/DDBJ whole genome shotgun (WGS) entry which is preliminary data.</text>
</comment>
<dbReference type="InterPro" id="IPR001807">
    <property type="entry name" value="ClC"/>
</dbReference>
<feature type="non-terminal residue" evidence="13">
    <location>
        <position position="1041"/>
    </location>
</feature>
<evidence type="ECO:0000313" key="14">
    <source>
        <dbReference type="Proteomes" id="UP000789342"/>
    </source>
</evidence>
<dbReference type="InterPro" id="IPR044880">
    <property type="entry name" value="NCX_ion-bd_dom_sf"/>
</dbReference>
<dbReference type="InterPro" id="IPR000644">
    <property type="entry name" value="CBS_dom"/>
</dbReference>
<dbReference type="SUPFAM" id="SSF54631">
    <property type="entry name" value="CBS-domain pair"/>
    <property type="match status" value="1"/>
</dbReference>
<feature type="transmembrane region" description="Helical" evidence="10">
    <location>
        <begin position="113"/>
        <end position="134"/>
    </location>
</feature>
<sequence>TEEISFRLGATVGGLLNATFGNAVEFIISVVALKNGMIRVVQASILGSVLSNLLLVQGFCFFFGGLSRYVEQSFNVTAAQTSSSLLALAVLSLLIPAAFTASTDDEYVIKQGLLNLSHGTALVLLVIYILYLIFQLRTHVHLYEDHEDDGEEPQCTLPVSFFALMIITVLVSICSEFLVASIEGFVTSLNISTTFVGIILIPIVGNAAEHASSVTFAIKNKMDLCIGIALGSSMQIALGVSPLLIILGWIMDSPLTLFFETFETCVMTISVLIVNYLIQNPNKKYDKAFEEIRRYEDFTTIDWVQDSILERLRVNELRSAANENRSSWSTWFQLSYQAGQAWIIVSIAGIIIGLNAALIDIITEWLSDIRFGYCKNSWWLNQKFCCWEVEELDGSCDDWIDWSQYYVIRWFFYVMFSTLFAVVCAYMIKSFAPYAAGSGISEIKCILAGFVMKGFLGGRTLLLKSIGLPLAIASGLSVGKEGPSVHTAACVGNVISRLFGKNSVNKAKMREILSASCAAGVAVAFGSPIGGVLFSFEEMSHNFPMKTMLRSFFCALVATVVLQGMNPFRTGKLVMFQVTYDREWHFFEILFFALLGLFGGLYGALVIKLNLKVQSYRKKYLKDHFVTEVAVLAFLTALFGYFNIFMKTDMTETLGILFQECEGKKSYDYEGLCKHSEVSENSEIWRMTILLFIATILRTGFVIISYGAKVPAGIFVPSMAVGATFGRFVGLCVKAFHASYPNFPLFASCKPDVPCVTPGMYAFLGAAAALSGIMHLTGNNWPLILSKLQMDKRFILSFTVCVVVIMFELTGALTYILPTMITIMVTKTVGDLFGHEEYSFGVPVATVMRRDLTVMTASGLKLDEIDQILLETNFQGFPIVNDKKSMTLLGYIGRAELKYAIDKAKRVRGTSNTAHCFFNPDDNISKDTDNGDSSSNFIDFASFIDQTPITVNPRLPLETVMDLFKKMGPRVILIEQTGRLVGLITVKDVLKYIARKEAEEDTSFDAYDDSSSIELPEEDNARVLGSNKNSTDLTKRRANDV</sequence>
<dbReference type="GO" id="GO:0000324">
    <property type="term" value="C:fungal-type vacuole"/>
    <property type="evidence" value="ECO:0007669"/>
    <property type="project" value="TreeGrafter"/>
</dbReference>
<dbReference type="InterPro" id="IPR004837">
    <property type="entry name" value="NaCa_Exmemb"/>
</dbReference>
<name>A0A9N9CBG9_9GLOM</name>
<feature type="transmembrane region" description="Helical" evidence="10">
    <location>
        <begin position="794"/>
        <end position="817"/>
    </location>
</feature>
<dbReference type="AlphaFoldDB" id="A0A9N9CBG9"/>
<organism evidence="13 14">
    <name type="scientific">Acaulospora morrowiae</name>
    <dbReference type="NCBI Taxonomy" id="94023"/>
    <lineage>
        <taxon>Eukaryota</taxon>
        <taxon>Fungi</taxon>
        <taxon>Fungi incertae sedis</taxon>
        <taxon>Mucoromycota</taxon>
        <taxon>Glomeromycotina</taxon>
        <taxon>Glomeromycetes</taxon>
        <taxon>Diversisporales</taxon>
        <taxon>Acaulosporaceae</taxon>
        <taxon>Acaulospora</taxon>
    </lineage>
</organism>
<proteinExistence type="inferred from homology"/>
<dbReference type="GO" id="GO:0005783">
    <property type="term" value="C:endoplasmic reticulum"/>
    <property type="evidence" value="ECO:0007669"/>
    <property type="project" value="TreeGrafter"/>
</dbReference>
<feature type="transmembrane region" description="Helical" evidence="10">
    <location>
        <begin position="410"/>
        <end position="428"/>
    </location>
</feature>
<dbReference type="PROSITE" id="PS51371">
    <property type="entry name" value="CBS"/>
    <property type="match status" value="2"/>
</dbReference>
<feature type="region of interest" description="Disordered" evidence="11">
    <location>
        <begin position="1003"/>
        <end position="1041"/>
    </location>
</feature>
<feature type="transmembrane region" description="Helical" evidence="10">
    <location>
        <begin position="185"/>
        <end position="204"/>
    </location>
</feature>
<dbReference type="EMBL" id="CAJVPV010005747">
    <property type="protein sequence ID" value="CAG8595259.1"/>
    <property type="molecule type" value="Genomic_DNA"/>
</dbReference>
<dbReference type="Gene3D" id="1.10.3080.10">
    <property type="entry name" value="Clc chloride channel"/>
    <property type="match status" value="1"/>
</dbReference>
<evidence type="ECO:0000256" key="10">
    <source>
        <dbReference type="RuleBase" id="RU361221"/>
    </source>
</evidence>
<dbReference type="InterPro" id="IPR014743">
    <property type="entry name" value="Cl-channel_core"/>
</dbReference>
<evidence type="ECO:0000256" key="8">
    <source>
        <dbReference type="ARBA" id="ARBA00023214"/>
    </source>
</evidence>
<feature type="transmembrane region" description="Helical" evidence="10">
    <location>
        <begin position="548"/>
        <end position="565"/>
    </location>
</feature>
<feature type="domain" description="CBS" evidence="12">
    <location>
        <begin position="848"/>
        <end position="907"/>
    </location>
</feature>
<dbReference type="PANTHER" id="PTHR45711">
    <property type="entry name" value="CHLORIDE CHANNEL PROTEIN"/>
    <property type="match status" value="1"/>
</dbReference>
<feature type="transmembrane region" description="Helical" evidence="10">
    <location>
        <begin position="12"/>
        <end position="33"/>
    </location>
</feature>
<feature type="transmembrane region" description="Helical" evidence="10">
    <location>
        <begin position="341"/>
        <end position="362"/>
    </location>
</feature>
<keyword evidence="8 10" id="KW-0868">Chloride</keyword>
<dbReference type="GO" id="GO:0005769">
    <property type="term" value="C:early endosome"/>
    <property type="evidence" value="ECO:0007669"/>
    <property type="project" value="TreeGrafter"/>
</dbReference>
<feature type="transmembrane region" description="Helical" evidence="10">
    <location>
        <begin position="585"/>
        <end position="605"/>
    </location>
</feature>
<dbReference type="Pfam" id="PF00571">
    <property type="entry name" value="CBS"/>
    <property type="match status" value="1"/>
</dbReference>
<dbReference type="CDD" id="cd03684">
    <property type="entry name" value="ClC_3_like"/>
    <property type="match status" value="1"/>
</dbReference>
<feature type="transmembrane region" description="Helical" evidence="10">
    <location>
        <begin position="512"/>
        <end position="536"/>
    </location>
</feature>
<keyword evidence="6 10" id="KW-0406">Ion transport</keyword>
<dbReference type="Proteomes" id="UP000789342">
    <property type="component" value="Unassembled WGS sequence"/>
</dbReference>
<evidence type="ECO:0000256" key="5">
    <source>
        <dbReference type="ARBA" id="ARBA00022989"/>
    </source>
</evidence>
<comment type="subcellular location">
    <subcellularLocation>
        <location evidence="1 10">Membrane</location>
        <topology evidence="1 10">Multi-pass membrane protein</topology>
    </subcellularLocation>
</comment>
<dbReference type="InterPro" id="IPR004798">
    <property type="entry name" value="CAX-like"/>
</dbReference>
<evidence type="ECO:0000256" key="11">
    <source>
        <dbReference type="SAM" id="MobiDB-lite"/>
    </source>
</evidence>
<keyword evidence="14" id="KW-1185">Reference proteome</keyword>
<dbReference type="SMART" id="SM00116">
    <property type="entry name" value="CBS"/>
    <property type="match status" value="2"/>
</dbReference>
<feature type="transmembrane region" description="Helical" evidence="10">
    <location>
        <begin position="155"/>
        <end position="179"/>
    </location>
</feature>
<reference evidence="13" key="1">
    <citation type="submission" date="2021-06" db="EMBL/GenBank/DDBJ databases">
        <authorList>
            <person name="Kallberg Y."/>
            <person name="Tangrot J."/>
            <person name="Rosling A."/>
        </authorList>
    </citation>
    <scope>NUCLEOTIDE SEQUENCE</scope>
    <source>
        <strain evidence="13">CL551</strain>
    </source>
</reference>
<feature type="transmembrane region" description="Helical" evidence="10">
    <location>
        <begin position="257"/>
        <end position="278"/>
    </location>
</feature>
<dbReference type="InterPro" id="IPR046342">
    <property type="entry name" value="CBS_dom_sf"/>
</dbReference>
<dbReference type="GO" id="GO:0015369">
    <property type="term" value="F:calcium:proton antiporter activity"/>
    <property type="evidence" value="ECO:0007669"/>
    <property type="project" value="InterPro"/>
</dbReference>
<evidence type="ECO:0000256" key="9">
    <source>
        <dbReference type="PROSITE-ProRule" id="PRU00703"/>
    </source>
</evidence>
<comment type="caution">
    <text evidence="10">Lacks conserved residue(s) required for the propagation of feature annotation.</text>
</comment>
<dbReference type="Gene3D" id="3.10.580.10">
    <property type="entry name" value="CBS-domain"/>
    <property type="match status" value="1"/>
</dbReference>
<dbReference type="NCBIfam" id="TIGR00378">
    <property type="entry name" value="cax"/>
    <property type="match status" value="1"/>
</dbReference>
<comment type="similarity">
    <text evidence="10">Belongs to the chloride channel (TC 2.A.49) family.</text>
</comment>
<feature type="transmembrane region" description="Helical" evidence="10">
    <location>
        <begin position="684"/>
        <end position="708"/>
    </location>
</feature>
<keyword evidence="7 10" id="KW-0472">Membrane</keyword>
<dbReference type="CDD" id="cd04591">
    <property type="entry name" value="CBS_pair_voltage-gated_CLC_euk_bac"/>
    <property type="match status" value="1"/>
</dbReference>
<dbReference type="GO" id="GO:0006878">
    <property type="term" value="P:intracellular copper ion homeostasis"/>
    <property type="evidence" value="ECO:0007669"/>
    <property type="project" value="TreeGrafter"/>
</dbReference>
<feature type="transmembrane region" description="Helical" evidence="10">
    <location>
        <begin position="45"/>
        <end position="66"/>
    </location>
</feature>
<gene>
    <name evidence="13" type="ORF">AMORRO_LOCUS7532</name>
</gene>
<dbReference type="FunFam" id="1.10.3080.10:FF:000011">
    <property type="entry name" value="Chloride channel protein"/>
    <property type="match status" value="1"/>
</dbReference>
<dbReference type="GO" id="GO:0005794">
    <property type="term" value="C:Golgi apparatus"/>
    <property type="evidence" value="ECO:0007669"/>
    <property type="project" value="TreeGrafter"/>
</dbReference>
<feature type="transmembrane region" description="Helical" evidence="10">
    <location>
        <begin position="224"/>
        <end position="251"/>
    </location>
</feature>
<dbReference type="OrthoDB" id="44789at2759"/>
<dbReference type="GO" id="GO:0006879">
    <property type="term" value="P:intracellular iron ion homeostasis"/>
    <property type="evidence" value="ECO:0007669"/>
    <property type="project" value="TreeGrafter"/>
</dbReference>
<evidence type="ECO:0000256" key="3">
    <source>
        <dbReference type="ARBA" id="ARBA00022448"/>
    </source>
</evidence>
<keyword evidence="9" id="KW-0129">CBS domain</keyword>
<evidence type="ECO:0000256" key="2">
    <source>
        <dbReference type="ARBA" id="ARBA00008170"/>
    </source>
</evidence>
<evidence type="ECO:0000256" key="4">
    <source>
        <dbReference type="ARBA" id="ARBA00022692"/>
    </source>
</evidence>
<accession>A0A9N9CBG9</accession>
<protein>
    <recommendedName>
        <fullName evidence="10">Chloride channel protein</fullName>
    </recommendedName>
</protein>
<dbReference type="SUPFAM" id="SSF81340">
    <property type="entry name" value="Clc chloride channel"/>
    <property type="match status" value="1"/>
</dbReference>
<feature type="transmembrane region" description="Helical" evidence="10">
    <location>
        <begin position="78"/>
        <end position="101"/>
    </location>
</feature>
<dbReference type="PANTHER" id="PTHR45711:SF9">
    <property type="entry name" value="ANION_PROTON EXCHANGE TRANSPORTER GEF1"/>
    <property type="match status" value="1"/>
</dbReference>
<keyword evidence="5 10" id="KW-1133">Transmembrane helix</keyword>
<keyword evidence="3 10" id="KW-0813">Transport</keyword>
<feature type="transmembrane region" description="Helical" evidence="10">
    <location>
        <begin position="760"/>
        <end position="782"/>
    </location>
</feature>